<keyword evidence="6" id="KW-1185">Reference proteome</keyword>
<dbReference type="InterPro" id="IPR020904">
    <property type="entry name" value="Sc_DH/Rdtase_CS"/>
</dbReference>
<protein>
    <submittedName>
        <fullName evidence="5">Uncharacterized protein</fullName>
    </submittedName>
</protein>
<dbReference type="GO" id="GO:0016491">
    <property type="term" value="F:oxidoreductase activity"/>
    <property type="evidence" value="ECO:0007669"/>
    <property type="project" value="UniProtKB-KW"/>
</dbReference>
<dbReference type="EMBL" id="RZGK01000005">
    <property type="protein sequence ID" value="KAF9699216.1"/>
    <property type="molecule type" value="Genomic_DNA"/>
</dbReference>
<dbReference type="CDD" id="cd05233">
    <property type="entry name" value="SDR_c"/>
    <property type="match status" value="1"/>
</dbReference>
<dbReference type="PRINTS" id="PR00080">
    <property type="entry name" value="SDRFAMILY"/>
</dbReference>
<dbReference type="FunFam" id="3.40.50.720:FF:000084">
    <property type="entry name" value="Short-chain dehydrogenase reductase"/>
    <property type="match status" value="1"/>
</dbReference>
<dbReference type="OrthoDB" id="1669814at2759"/>
<reference evidence="5" key="1">
    <citation type="submission" date="2018-12" db="EMBL/GenBank/DDBJ databases">
        <authorList>
            <person name="Syme R.A."/>
            <person name="Farfan-Caceres L."/>
            <person name="Lichtenzveig J."/>
        </authorList>
    </citation>
    <scope>NUCLEOTIDE SEQUENCE</scope>
    <source>
        <strain evidence="5">Al4</strain>
    </source>
</reference>
<evidence type="ECO:0000313" key="6">
    <source>
        <dbReference type="Proteomes" id="UP000651452"/>
    </source>
</evidence>
<dbReference type="Gene3D" id="3.40.50.720">
    <property type="entry name" value="NAD(P)-binding Rossmann-like Domain"/>
    <property type="match status" value="1"/>
</dbReference>
<name>A0A8H7MFZ2_9PLEO</name>
<dbReference type="InterPro" id="IPR036291">
    <property type="entry name" value="NAD(P)-bd_dom_sf"/>
</dbReference>
<dbReference type="PRINTS" id="PR00081">
    <property type="entry name" value="GDHRDH"/>
</dbReference>
<sequence>MSDMTAPLPYAVNPRPFAGKVITVTGASRGLGLALSKYLLVRGATISMCATSAENLSKATEEIDNEIPDAKDRYWTCVVDMVNIDMVRSWIEQTMKRFGRLDGCANVAAVEQREIFPIVDLDPDYFAKLVSVNVVGTFHCLKEEMKVIKDGGSIVNVGSIASQYASQGVSAYVAAKHALIGLTKVAAFEGAPRRVRVNALCPGCFNTEMMEKPFNSPAGEFHLNKDNIPCILKRDLPEAWEMAASVAFLLGDESAHVTKASWFIDGGWVESNYSSG</sequence>
<dbReference type="PANTHER" id="PTHR24321:SF8">
    <property type="entry name" value="ESTRADIOL 17-BETA-DEHYDROGENASE 8-RELATED"/>
    <property type="match status" value="1"/>
</dbReference>
<dbReference type="AlphaFoldDB" id="A0A8H7MFZ2"/>
<comment type="caution">
    <text evidence="5">The sequence shown here is derived from an EMBL/GenBank/DDBJ whole genome shotgun (WGS) entry which is preliminary data.</text>
</comment>
<gene>
    <name evidence="5" type="ORF">EKO04_003209</name>
</gene>
<dbReference type="SUPFAM" id="SSF51735">
    <property type="entry name" value="NAD(P)-binding Rossmann-fold domains"/>
    <property type="match status" value="1"/>
</dbReference>
<dbReference type="PANTHER" id="PTHR24321">
    <property type="entry name" value="DEHYDROGENASES, SHORT CHAIN"/>
    <property type="match status" value="1"/>
</dbReference>
<dbReference type="Pfam" id="PF00106">
    <property type="entry name" value="adh_short"/>
    <property type="match status" value="1"/>
</dbReference>
<dbReference type="InterPro" id="IPR002347">
    <property type="entry name" value="SDR_fam"/>
</dbReference>
<accession>A0A8H7MFZ2</accession>
<evidence type="ECO:0000256" key="4">
    <source>
        <dbReference type="RuleBase" id="RU000363"/>
    </source>
</evidence>
<evidence type="ECO:0000313" key="5">
    <source>
        <dbReference type="EMBL" id="KAF9699216.1"/>
    </source>
</evidence>
<dbReference type="Proteomes" id="UP000651452">
    <property type="component" value="Unassembled WGS sequence"/>
</dbReference>
<evidence type="ECO:0000256" key="3">
    <source>
        <dbReference type="ARBA" id="ARBA00023002"/>
    </source>
</evidence>
<dbReference type="PROSITE" id="PS00061">
    <property type="entry name" value="ADH_SHORT"/>
    <property type="match status" value="1"/>
</dbReference>
<comment type="similarity">
    <text evidence="1 4">Belongs to the short-chain dehydrogenases/reductases (SDR) family.</text>
</comment>
<evidence type="ECO:0000256" key="1">
    <source>
        <dbReference type="ARBA" id="ARBA00006484"/>
    </source>
</evidence>
<proteinExistence type="inferred from homology"/>
<reference evidence="5" key="2">
    <citation type="submission" date="2020-09" db="EMBL/GenBank/DDBJ databases">
        <title>Reference genome assembly for Australian Ascochyta lentis isolate Al4.</title>
        <authorList>
            <person name="Lee R.C."/>
            <person name="Farfan-Caceres L.M."/>
            <person name="Debler J.W."/>
            <person name="Williams A.H."/>
            <person name="Henares B.M."/>
        </authorList>
    </citation>
    <scope>NUCLEOTIDE SEQUENCE</scope>
    <source>
        <strain evidence="5">Al4</strain>
    </source>
</reference>
<organism evidence="5 6">
    <name type="scientific">Ascochyta lentis</name>
    <dbReference type="NCBI Taxonomy" id="205686"/>
    <lineage>
        <taxon>Eukaryota</taxon>
        <taxon>Fungi</taxon>
        <taxon>Dikarya</taxon>
        <taxon>Ascomycota</taxon>
        <taxon>Pezizomycotina</taxon>
        <taxon>Dothideomycetes</taxon>
        <taxon>Pleosporomycetidae</taxon>
        <taxon>Pleosporales</taxon>
        <taxon>Pleosporineae</taxon>
        <taxon>Didymellaceae</taxon>
        <taxon>Ascochyta</taxon>
    </lineage>
</organism>
<keyword evidence="3" id="KW-0560">Oxidoreductase</keyword>
<evidence type="ECO:0000256" key="2">
    <source>
        <dbReference type="ARBA" id="ARBA00022857"/>
    </source>
</evidence>
<keyword evidence="2" id="KW-0521">NADP</keyword>